<evidence type="ECO:0000256" key="6">
    <source>
        <dbReference type="ARBA" id="ARBA00022989"/>
    </source>
</evidence>
<organism evidence="10 11">
    <name type="scientific">Nitrosospira multiformis</name>
    <dbReference type="NCBI Taxonomy" id="1231"/>
    <lineage>
        <taxon>Bacteria</taxon>
        <taxon>Pseudomonadati</taxon>
        <taxon>Pseudomonadota</taxon>
        <taxon>Betaproteobacteria</taxon>
        <taxon>Nitrosomonadales</taxon>
        <taxon>Nitrosomonadaceae</taxon>
        <taxon>Nitrosospira</taxon>
    </lineage>
</organism>
<evidence type="ECO:0000256" key="2">
    <source>
        <dbReference type="ARBA" id="ARBA00022475"/>
    </source>
</evidence>
<gene>
    <name evidence="10" type="ORF">SAMN05216402_0208</name>
</gene>
<keyword evidence="2" id="KW-1003">Cell membrane</keyword>
<keyword evidence="5" id="KW-0378">Hydrolase</keyword>
<feature type="transmembrane region" description="Helical" evidence="8">
    <location>
        <begin position="88"/>
        <end position="108"/>
    </location>
</feature>
<keyword evidence="6 8" id="KW-1133">Transmembrane helix</keyword>
<dbReference type="InterPro" id="IPR017540">
    <property type="entry name" value="Exosortase-1"/>
</dbReference>
<comment type="caution">
    <text evidence="10">The sequence shown here is derived from an EMBL/GenBank/DDBJ whole genome shotgun (WGS) entry which is preliminary data.</text>
</comment>
<dbReference type="NCBIfam" id="TIGR03109">
    <property type="entry name" value="exosort_XrtA"/>
    <property type="match status" value="1"/>
</dbReference>
<feature type="domain" description="Methanolan biosynthesis EpsI" evidence="9">
    <location>
        <begin position="322"/>
        <end position="518"/>
    </location>
</feature>
<evidence type="ECO:0000259" key="9">
    <source>
        <dbReference type="Pfam" id="PF11984"/>
    </source>
</evidence>
<accession>A0ABY0T5W7</accession>
<reference evidence="10 11" key="1">
    <citation type="submission" date="2016-10" db="EMBL/GenBank/DDBJ databases">
        <authorList>
            <person name="Varghese N."/>
            <person name="Submissions S."/>
        </authorList>
    </citation>
    <scope>NUCLEOTIDE SEQUENCE [LARGE SCALE GENOMIC DNA]</scope>
    <source>
        <strain evidence="10 11">Nl1</strain>
    </source>
</reference>
<feature type="transmembrane region" description="Helical" evidence="8">
    <location>
        <begin position="264"/>
        <end position="284"/>
    </location>
</feature>
<evidence type="ECO:0000256" key="7">
    <source>
        <dbReference type="ARBA" id="ARBA00023136"/>
    </source>
</evidence>
<evidence type="ECO:0000256" key="1">
    <source>
        <dbReference type="ARBA" id="ARBA00004651"/>
    </source>
</evidence>
<sequence>MSVQTPQKIAHGSATTLDQQSLKGAALLTVVIIAAILAGYHETTWSMVSIWERSDTFAHGFLIFPFSAYLIWEQRKYLSTFHPEPNPLALAVLGALGFGWLLATLASVQVFEQYFLIMMIPAAVWAILGTRMAWALAFPLAYLLLAVPFGDALIPPLIDFTADFTVRALQLTGIPVYREGSFFTIPSGNWSVVEACSGLRYLIASFTLGTLYAYLTYRSLKRRLAFIALSLIVPIIANGIRAYMIVMTGHLSDMRLAVGVDHLIYGWIFFGFVMLLLFWIGSFWREDDRENDNTEADPHPGSRFNQGSKGSLKGMVLTASAVLAIAFIWPVSAAYLENRFSRSTEPEIEIPGVSGKWETGTTQISDWRPKYIGAAAQFLQNYRGSSGSVDLYATYYRNQQQGTELINSENLLVPETQPHWRTIGESTRDILLSSQPVTIRQNQLHSPATNLLIWRWYWIGAEKTASPYMAKFILARNKLLGRGDDGAEIIIAARYEETPDEAVPVLQAFVDDMMPMMTKGLENAWER</sequence>
<dbReference type="InterPro" id="IPR014263">
    <property type="entry name" value="Methanolan_biosynth_EpsI"/>
</dbReference>
<keyword evidence="7 8" id="KW-0472">Membrane</keyword>
<protein>
    <submittedName>
        <fullName evidence="10">Exosortase A</fullName>
    </submittedName>
</protein>
<feature type="transmembrane region" description="Helical" evidence="8">
    <location>
        <begin position="224"/>
        <end position="244"/>
    </location>
</feature>
<evidence type="ECO:0000313" key="11">
    <source>
        <dbReference type="Proteomes" id="UP000183471"/>
    </source>
</evidence>
<feature type="transmembrane region" description="Helical" evidence="8">
    <location>
        <begin position="140"/>
        <end position="158"/>
    </location>
</feature>
<keyword evidence="4 8" id="KW-0812">Transmembrane</keyword>
<dbReference type="InterPro" id="IPR026392">
    <property type="entry name" value="Exo/Archaeosortase_dom"/>
</dbReference>
<comment type="subcellular location">
    <subcellularLocation>
        <location evidence="1">Cell membrane</location>
        <topology evidence="1">Multi-pass membrane protein</topology>
    </subcellularLocation>
</comment>
<feature type="transmembrane region" description="Helical" evidence="8">
    <location>
        <begin position="114"/>
        <end position="133"/>
    </location>
</feature>
<dbReference type="Pfam" id="PF11984">
    <property type="entry name" value="DUF3485"/>
    <property type="match status" value="1"/>
</dbReference>
<proteinExistence type="predicted"/>
<dbReference type="RefSeq" id="WP_074630400.1">
    <property type="nucleotide sequence ID" value="NZ_FNKY01000001.1"/>
</dbReference>
<dbReference type="NCBIfam" id="TIGR02602">
    <property type="entry name" value="8TM_EpsH"/>
    <property type="match status" value="1"/>
</dbReference>
<dbReference type="InterPro" id="IPR019127">
    <property type="entry name" value="Exosortase"/>
</dbReference>
<feature type="transmembrane region" description="Helical" evidence="8">
    <location>
        <begin position="21"/>
        <end position="41"/>
    </location>
</feature>
<feature type="transmembrane region" description="Helical" evidence="8">
    <location>
        <begin position="199"/>
        <end position="217"/>
    </location>
</feature>
<dbReference type="InterPro" id="IPR013426">
    <property type="entry name" value="EpsH-like"/>
</dbReference>
<dbReference type="NCBIfam" id="TIGR04178">
    <property type="entry name" value="exo_archaeo"/>
    <property type="match status" value="1"/>
</dbReference>
<evidence type="ECO:0000256" key="3">
    <source>
        <dbReference type="ARBA" id="ARBA00022670"/>
    </source>
</evidence>
<name>A0ABY0T5W7_9PROT</name>
<feature type="transmembrane region" description="Helical" evidence="8">
    <location>
        <begin position="315"/>
        <end position="336"/>
    </location>
</feature>
<dbReference type="Proteomes" id="UP000183471">
    <property type="component" value="Unassembled WGS sequence"/>
</dbReference>
<dbReference type="Pfam" id="PF09721">
    <property type="entry name" value="Exosortase_EpsH"/>
    <property type="match status" value="1"/>
</dbReference>
<evidence type="ECO:0000256" key="8">
    <source>
        <dbReference type="SAM" id="Phobius"/>
    </source>
</evidence>
<evidence type="ECO:0000313" key="10">
    <source>
        <dbReference type="EMBL" id="SDQ28863.1"/>
    </source>
</evidence>
<dbReference type="EMBL" id="FNKY01000001">
    <property type="protein sequence ID" value="SDQ28863.1"/>
    <property type="molecule type" value="Genomic_DNA"/>
</dbReference>
<feature type="transmembrane region" description="Helical" evidence="8">
    <location>
        <begin position="56"/>
        <end position="72"/>
    </location>
</feature>
<evidence type="ECO:0000256" key="4">
    <source>
        <dbReference type="ARBA" id="ARBA00022692"/>
    </source>
</evidence>
<keyword evidence="11" id="KW-1185">Reference proteome</keyword>
<dbReference type="NCBIfam" id="TIGR02914">
    <property type="entry name" value="EpsI_fam"/>
    <property type="match status" value="1"/>
</dbReference>
<keyword evidence="3" id="KW-0645">Protease</keyword>
<evidence type="ECO:0000256" key="5">
    <source>
        <dbReference type="ARBA" id="ARBA00022801"/>
    </source>
</evidence>